<feature type="binding site" evidence="2">
    <location>
        <begin position="8"/>
        <end position="15"/>
    </location>
    <ligand>
        <name>substrate</name>
    </ligand>
</feature>
<gene>
    <name evidence="3" type="ORF">EDM21_00710</name>
</gene>
<evidence type="ECO:0000256" key="1">
    <source>
        <dbReference type="PIRSR" id="PIRSR613078-1"/>
    </source>
</evidence>
<dbReference type="SMART" id="SM00855">
    <property type="entry name" value="PGAM"/>
    <property type="match status" value="1"/>
</dbReference>
<dbReference type="PANTHER" id="PTHR48100">
    <property type="entry name" value="BROAD-SPECIFICITY PHOSPHATASE YOR283W-RELATED"/>
    <property type="match status" value="1"/>
</dbReference>
<evidence type="ECO:0000256" key="2">
    <source>
        <dbReference type="PIRSR" id="PIRSR613078-2"/>
    </source>
</evidence>
<dbReference type="OrthoDB" id="9782128at2"/>
<accession>A0A7X3FE59</accession>
<name>A0A7X3FE59_9BACL</name>
<feature type="binding site" evidence="2">
    <location>
        <position position="58"/>
    </location>
    <ligand>
        <name>substrate</name>
    </ligand>
</feature>
<dbReference type="SUPFAM" id="SSF53254">
    <property type="entry name" value="Phosphoglycerate mutase-like"/>
    <property type="match status" value="1"/>
</dbReference>
<keyword evidence="4" id="KW-1185">Reference proteome</keyword>
<dbReference type="RefSeq" id="WP_157331943.1">
    <property type="nucleotide sequence ID" value="NZ_RHLK01000001.1"/>
</dbReference>
<dbReference type="GO" id="GO:0005737">
    <property type="term" value="C:cytoplasm"/>
    <property type="evidence" value="ECO:0007669"/>
    <property type="project" value="TreeGrafter"/>
</dbReference>
<evidence type="ECO:0000313" key="4">
    <source>
        <dbReference type="Proteomes" id="UP000490800"/>
    </source>
</evidence>
<organism evidence="3 4">
    <name type="scientific">Paenibacillus lutrae</name>
    <dbReference type="NCBI Taxonomy" id="2078573"/>
    <lineage>
        <taxon>Bacteria</taxon>
        <taxon>Bacillati</taxon>
        <taxon>Bacillota</taxon>
        <taxon>Bacilli</taxon>
        <taxon>Bacillales</taxon>
        <taxon>Paenibacillaceae</taxon>
        <taxon>Paenibacillus</taxon>
    </lineage>
</organism>
<dbReference type="Gene3D" id="3.40.50.1240">
    <property type="entry name" value="Phosphoglycerate mutase-like"/>
    <property type="match status" value="1"/>
</dbReference>
<dbReference type="InterPro" id="IPR050275">
    <property type="entry name" value="PGM_Phosphatase"/>
</dbReference>
<comment type="caution">
    <text evidence="3">The sequence shown here is derived from an EMBL/GenBank/DDBJ whole genome shotgun (WGS) entry which is preliminary data.</text>
</comment>
<dbReference type="CDD" id="cd07067">
    <property type="entry name" value="HP_PGM_like"/>
    <property type="match status" value="1"/>
</dbReference>
<feature type="active site" description="Proton donor/acceptor" evidence="1">
    <location>
        <position position="83"/>
    </location>
</feature>
<dbReference type="Proteomes" id="UP000490800">
    <property type="component" value="Unassembled WGS sequence"/>
</dbReference>
<protein>
    <submittedName>
        <fullName evidence="3">Histidine phosphatase family protein</fullName>
    </submittedName>
</protein>
<dbReference type="EMBL" id="RHLK01000001">
    <property type="protein sequence ID" value="MVO98076.1"/>
    <property type="molecule type" value="Genomic_DNA"/>
</dbReference>
<reference evidence="3 4" key="1">
    <citation type="journal article" date="2019" name="Microorganisms">
        <title>Paenibacillus lutrae sp. nov., A Chitinolytic Species Isolated from A River Otter in Castril Natural Park, Granada, Spain.</title>
        <authorList>
            <person name="Rodriguez M."/>
            <person name="Reina J.C."/>
            <person name="Bejar V."/>
            <person name="Llamas I."/>
        </authorList>
    </citation>
    <scope>NUCLEOTIDE SEQUENCE [LARGE SCALE GENOMIC DNA]</scope>
    <source>
        <strain evidence="3 4">N10</strain>
    </source>
</reference>
<proteinExistence type="predicted"/>
<dbReference type="GO" id="GO:0016791">
    <property type="term" value="F:phosphatase activity"/>
    <property type="evidence" value="ECO:0007669"/>
    <property type="project" value="TreeGrafter"/>
</dbReference>
<evidence type="ECO:0000313" key="3">
    <source>
        <dbReference type="EMBL" id="MVO98076.1"/>
    </source>
</evidence>
<dbReference type="Pfam" id="PF00300">
    <property type="entry name" value="His_Phos_1"/>
    <property type="match status" value="1"/>
</dbReference>
<dbReference type="InterPro" id="IPR013078">
    <property type="entry name" value="His_Pase_superF_clade-1"/>
</dbReference>
<dbReference type="AlphaFoldDB" id="A0A7X3FE59"/>
<sequence>MITIGFVRHGSTKWNKEGRIQGSSDIALDTDGLKEASRLAERISHEQWDRVFSSSLLRALQTANQLAPLTRDTKVHLDSRLREAGGGLIEGTTEAERVAKWGVNWREQNLGVESAESMIARGTSFLMEMSAKYPGENILIVSHGSFIRTMLRHLAPDTGRDTFLNNTSLSVLHYDLRTWSCELYNCTRHLIEQEEAYGESPQETEKLVR</sequence>
<dbReference type="InterPro" id="IPR029033">
    <property type="entry name" value="His_PPase_superfam"/>
</dbReference>
<dbReference type="PANTHER" id="PTHR48100:SF1">
    <property type="entry name" value="HISTIDINE PHOSPHATASE FAMILY PROTEIN-RELATED"/>
    <property type="match status" value="1"/>
</dbReference>
<feature type="active site" description="Tele-phosphohistidine intermediate" evidence="1">
    <location>
        <position position="9"/>
    </location>
</feature>